<evidence type="ECO:0000259" key="7">
    <source>
        <dbReference type="PROSITE" id="PS50048"/>
    </source>
</evidence>
<reference evidence="8" key="1">
    <citation type="submission" date="2020-06" db="EMBL/GenBank/DDBJ databases">
        <title>Draft genome sequences of strains closely related to Aspergillus parafelis and Aspergillus hiratsukae.</title>
        <authorList>
            <person name="Dos Santos R.A.C."/>
            <person name="Rivero-Menendez O."/>
            <person name="Steenwyk J.L."/>
            <person name="Mead M.E."/>
            <person name="Goldman G.H."/>
            <person name="Alastruey-Izquierdo A."/>
            <person name="Rokas A."/>
        </authorList>
    </citation>
    <scope>NUCLEOTIDE SEQUENCE</scope>
    <source>
        <strain evidence="8">CNM-CM5623</strain>
        <strain evidence="9">CNM-CM7691</strain>
    </source>
</reference>
<proteinExistence type="predicted"/>
<sequence>MAPSPRAASTGSTPGGRSRSDHGGHRNSTATGSQRPHQKQRVQRAMWACERCRIKKLRCSGGHPCSACRRGEIECDFGDRGLDPQQTNTNQRPSQLETMVTDLVSGLSHLSRPRQAGRLPSPSLHTGQAFSAKSAKLADPHDHVPVPERAINVPDVESPSFIVARAIAPPAPPFAARFDVAPPPQSQATSVTPDRMWRLPDLLQRAGWTWFSLGRLAKQCRALPAVNGLSNFVVKRASKNQPGGRSPCPFRSR</sequence>
<dbReference type="CDD" id="cd00067">
    <property type="entry name" value="GAL4"/>
    <property type="match status" value="1"/>
</dbReference>
<dbReference type="GO" id="GO:0045944">
    <property type="term" value="P:positive regulation of transcription by RNA polymerase II"/>
    <property type="evidence" value="ECO:0007669"/>
    <property type="project" value="TreeGrafter"/>
</dbReference>
<feature type="region of interest" description="Disordered" evidence="6">
    <location>
        <begin position="1"/>
        <end position="42"/>
    </location>
</feature>
<comment type="subcellular location">
    <subcellularLocation>
        <location evidence="1">Nucleus</location>
    </subcellularLocation>
</comment>
<dbReference type="GO" id="GO:0008270">
    <property type="term" value="F:zinc ion binding"/>
    <property type="evidence" value="ECO:0007669"/>
    <property type="project" value="InterPro"/>
</dbReference>
<evidence type="ECO:0000313" key="8">
    <source>
        <dbReference type="EMBL" id="KAF7171986.1"/>
    </source>
</evidence>
<keyword evidence="4" id="KW-0804">Transcription</keyword>
<keyword evidence="10" id="KW-1185">Reference proteome</keyword>
<evidence type="ECO:0000256" key="6">
    <source>
        <dbReference type="SAM" id="MobiDB-lite"/>
    </source>
</evidence>
<evidence type="ECO:0000313" key="10">
    <source>
        <dbReference type="Proteomes" id="UP000641853"/>
    </source>
</evidence>
<dbReference type="PANTHER" id="PTHR47540">
    <property type="entry name" value="THIAMINE REPRESSIBLE GENES REGULATORY PROTEIN THI5"/>
    <property type="match status" value="1"/>
</dbReference>
<dbReference type="InterPro" id="IPR051711">
    <property type="entry name" value="Stress_Response_Reg"/>
</dbReference>
<evidence type="ECO:0000256" key="4">
    <source>
        <dbReference type="ARBA" id="ARBA00023163"/>
    </source>
</evidence>
<dbReference type="InterPro" id="IPR036864">
    <property type="entry name" value="Zn2-C6_fun-type_DNA-bd_sf"/>
</dbReference>
<evidence type="ECO:0000256" key="5">
    <source>
        <dbReference type="ARBA" id="ARBA00023242"/>
    </source>
</evidence>
<evidence type="ECO:0000256" key="3">
    <source>
        <dbReference type="ARBA" id="ARBA00023125"/>
    </source>
</evidence>
<dbReference type="Proteomes" id="UP000654922">
    <property type="component" value="Unassembled WGS sequence"/>
</dbReference>
<evidence type="ECO:0000313" key="9">
    <source>
        <dbReference type="EMBL" id="KAF7183308.1"/>
    </source>
</evidence>
<feature type="domain" description="Zn(2)-C6 fungal-type" evidence="7">
    <location>
        <begin position="48"/>
        <end position="77"/>
    </location>
</feature>
<dbReference type="SUPFAM" id="SSF57701">
    <property type="entry name" value="Zn2/Cys6 DNA-binding domain"/>
    <property type="match status" value="1"/>
</dbReference>
<evidence type="ECO:0000256" key="2">
    <source>
        <dbReference type="ARBA" id="ARBA00023015"/>
    </source>
</evidence>
<protein>
    <recommendedName>
        <fullName evidence="7">Zn(2)-C6 fungal-type domain-containing protein</fullName>
    </recommendedName>
</protein>
<keyword evidence="2" id="KW-0805">Transcription regulation</keyword>
<dbReference type="PROSITE" id="PS50048">
    <property type="entry name" value="ZN2_CY6_FUNGAL_2"/>
    <property type="match status" value="1"/>
</dbReference>
<dbReference type="InterPro" id="IPR001138">
    <property type="entry name" value="Zn2Cys6_DnaBD"/>
</dbReference>
<dbReference type="EMBL" id="JACBAE010001158">
    <property type="protein sequence ID" value="KAF7171986.1"/>
    <property type="molecule type" value="Genomic_DNA"/>
</dbReference>
<dbReference type="Proteomes" id="UP000641853">
    <property type="component" value="Unassembled WGS sequence"/>
</dbReference>
<dbReference type="GO" id="GO:0005634">
    <property type="term" value="C:nucleus"/>
    <property type="evidence" value="ECO:0007669"/>
    <property type="project" value="UniProtKB-SubCell"/>
</dbReference>
<keyword evidence="3" id="KW-0238">DNA-binding</keyword>
<dbReference type="PROSITE" id="PS00463">
    <property type="entry name" value="ZN2_CY6_FUNGAL_1"/>
    <property type="match status" value="1"/>
</dbReference>
<comment type="caution">
    <text evidence="8">The sequence shown here is derived from an EMBL/GenBank/DDBJ whole genome shotgun (WGS) entry which is preliminary data.</text>
</comment>
<name>A0A8H6QF71_9EURO</name>
<dbReference type="EMBL" id="JACBAG010001731">
    <property type="protein sequence ID" value="KAF7183308.1"/>
    <property type="molecule type" value="Genomic_DNA"/>
</dbReference>
<dbReference type="OrthoDB" id="4151048at2759"/>
<dbReference type="Gene3D" id="4.10.240.10">
    <property type="entry name" value="Zn(2)-C6 fungal-type DNA-binding domain"/>
    <property type="match status" value="1"/>
</dbReference>
<evidence type="ECO:0000313" key="11">
    <source>
        <dbReference type="Proteomes" id="UP000654922"/>
    </source>
</evidence>
<dbReference type="AlphaFoldDB" id="A0A8H6QF71"/>
<evidence type="ECO:0000256" key="1">
    <source>
        <dbReference type="ARBA" id="ARBA00004123"/>
    </source>
</evidence>
<organism evidence="8 11">
    <name type="scientific">Aspergillus felis</name>
    <dbReference type="NCBI Taxonomy" id="1287682"/>
    <lineage>
        <taxon>Eukaryota</taxon>
        <taxon>Fungi</taxon>
        <taxon>Dikarya</taxon>
        <taxon>Ascomycota</taxon>
        <taxon>Pezizomycotina</taxon>
        <taxon>Eurotiomycetes</taxon>
        <taxon>Eurotiomycetidae</taxon>
        <taxon>Eurotiales</taxon>
        <taxon>Aspergillaceae</taxon>
        <taxon>Aspergillus</taxon>
        <taxon>Aspergillus subgen. Fumigati</taxon>
    </lineage>
</organism>
<dbReference type="PANTHER" id="PTHR47540:SF2">
    <property type="entry name" value="ZN(II)2CYS6 TRANSCRIPTION FACTOR (EUROFUNG)"/>
    <property type="match status" value="1"/>
</dbReference>
<gene>
    <name evidence="8" type="ORF">CNMCM5623_004245</name>
    <name evidence="9" type="ORF">CNMCM7691_003221</name>
</gene>
<dbReference type="GO" id="GO:0000981">
    <property type="term" value="F:DNA-binding transcription factor activity, RNA polymerase II-specific"/>
    <property type="evidence" value="ECO:0007669"/>
    <property type="project" value="InterPro"/>
</dbReference>
<dbReference type="GO" id="GO:0043565">
    <property type="term" value="F:sequence-specific DNA binding"/>
    <property type="evidence" value="ECO:0007669"/>
    <property type="project" value="TreeGrafter"/>
</dbReference>
<accession>A0A8H6QF71</accession>
<dbReference type="Pfam" id="PF00172">
    <property type="entry name" value="Zn_clus"/>
    <property type="match status" value="1"/>
</dbReference>
<keyword evidence="5" id="KW-0539">Nucleus</keyword>
<dbReference type="SMART" id="SM00066">
    <property type="entry name" value="GAL4"/>
    <property type="match status" value="1"/>
</dbReference>